<dbReference type="RefSeq" id="WP_086987703.1">
    <property type="nucleotide sequence ID" value="NZ_FJNA01000004.1"/>
</dbReference>
<reference evidence="1 2" key="1">
    <citation type="submission" date="2016-10" db="EMBL/GenBank/DDBJ databases">
        <authorList>
            <person name="Varghese N."/>
            <person name="Submissions S."/>
        </authorList>
    </citation>
    <scope>NUCLEOTIDE SEQUENCE [LARGE SCALE GENOMIC DNA]</scope>
    <source>
        <strain evidence="1 2">DSM 14526</strain>
    </source>
</reference>
<dbReference type="EMBL" id="FNQH01000017">
    <property type="protein sequence ID" value="SEA97754.1"/>
    <property type="molecule type" value="Genomic_DNA"/>
</dbReference>
<sequence length="141" mass="17137">MSSKKKNPQKFFNFKPDEIKEYLNKFRKCIIDGNYSISQNEHRQENIDFIEDFKIDTKKEHEILLGLQFDDFCHAVENQNTRFSHEVLYIFCKQYELDFWGTPETVDIYIKVNMIENQKGDLYTILVSFHRRNFEIAYLFK</sequence>
<name>A0A143Z8Q6_9LACT</name>
<gene>
    <name evidence="1" type="ORF">SAMN04488525_1173</name>
</gene>
<accession>A0A143Z8Q6</accession>
<dbReference type="Proteomes" id="UP000199042">
    <property type="component" value="Unassembled WGS sequence"/>
</dbReference>
<evidence type="ECO:0000313" key="1">
    <source>
        <dbReference type="EMBL" id="SEA97754.1"/>
    </source>
</evidence>
<proteinExistence type="predicted"/>
<keyword evidence="2" id="KW-1185">Reference proteome</keyword>
<dbReference type="AlphaFoldDB" id="A0A143Z8Q6"/>
<evidence type="ECO:0000313" key="2">
    <source>
        <dbReference type="Proteomes" id="UP000199042"/>
    </source>
</evidence>
<dbReference type="OrthoDB" id="1905201at2"/>
<comment type="caution">
    <text evidence="1">The sequence shown here is derived from an EMBL/GenBank/DDBJ whole genome shotgun (WGS) entry which is preliminary data.</text>
</comment>
<protein>
    <submittedName>
        <fullName evidence="1">Uncharacterized protein</fullName>
    </submittedName>
</protein>
<organism evidence="1 2">
    <name type="scientific">Trichococcus collinsii</name>
    <dbReference type="NCBI Taxonomy" id="157076"/>
    <lineage>
        <taxon>Bacteria</taxon>
        <taxon>Bacillati</taxon>
        <taxon>Bacillota</taxon>
        <taxon>Bacilli</taxon>
        <taxon>Lactobacillales</taxon>
        <taxon>Carnobacteriaceae</taxon>
        <taxon>Trichococcus</taxon>
    </lineage>
</organism>